<dbReference type="InterPro" id="IPR040976">
    <property type="entry name" value="Pkinase_fungal"/>
</dbReference>
<evidence type="ECO:0000313" key="2">
    <source>
        <dbReference type="EMBL" id="KAJ2930116.1"/>
    </source>
</evidence>
<accession>A0A9W8J6N1</accession>
<dbReference type="AlphaFoldDB" id="A0A9W8J6N1"/>
<evidence type="ECO:0000313" key="3">
    <source>
        <dbReference type="Proteomes" id="UP001140091"/>
    </source>
</evidence>
<feature type="domain" description="Fungal-type protein kinase" evidence="1">
    <location>
        <begin position="11"/>
        <end position="273"/>
    </location>
</feature>
<reference evidence="2" key="1">
    <citation type="submission" date="2022-06" db="EMBL/GenBank/DDBJ databases">
        <title>Genome Sequence of Candolleomyces eurysporus.</title>
        <authorList>
            <person name="Buettner E."/>
        </authorList>
    </citation>
    <scope>NUCLEOTIDE SEQUENCE</scope>
    <source>
        <strain evidence="2">VTCC 930004</strain>
    </source>
</reference>
<gene>
    <name evidence="2" type="ORF">H1R20_g6984</name>
</gene>
<dbReference type="Pfam" id="PF17667">
    <property type="entry name" value="Pkinase_fungal"/>
    <property type="match status" value="1"/>
</dbReference>
<feature type="non-terminal residue" evidence="2">
    <location>
        <position position="1"/>
    </location>
</feature>
<organism evidence="2 3">
    <name type="scientific">Candolleomyces eurysporus</name>
    <dbReference type="NCBI Taxonomy" id="2828524"/>
    <lineage>
        <taxon>Eukaryota</taxon>
        <taxon>Fungi</taxon>
        <taxon>Dikarya</taxon>
        <taxon>Basidiomycota</taxon>
        <taxon>Agaricomycotina</taxon>
        <taxon>Agaricomycetes</taxon>
        <taxon>Agaricomycetidae</taxon>
        <taxon>Agaricales</taxon>
        <taxon>Agaricineae</taxon>
        <taxon>Psathyrellaceae</taxon>
        <taxon>Candolleomyces</taxon>
    </lineage>
</organism>
<name>A0A9W8J6N1_9AGAR</name>
<dbReference type="PANTHER" id="PTHR38248:SF2">
    <property type="entry name" value="FUNK1 11"/>
    <property type="match status" value="1"/>
</dbReference>
<keyword evidence="3" id="KW-1185">Reference proteome</keyword>
<dbReference type="Proteomes" id="UP001140091">
    <property type="component" value="Unassembled WGS sequence"/>
</dbReference>
<evidence type="ECO:0000259" key="1">
    <source>
        <dbReference type="Pfam" id="PF17667"/>
    </source>
</evidence>
<sequence>MIAGTHSADIGFSNISCIEIQVEGEESPVSEQLVHIAIYARQLFIHQPNRRFVRVLVLTGQYLRLFHFDRSGVQYTPLLDIHTNPHTFVRLVLGLSSPNENDIGLDTSIQWRVENGRKVSGTLKTRGADDIEIIYPLHHNVEPFFRRPDICGRCTTCWSISDPVSREELIVKDSWRPHNRTSEYICLREALGISGVVQMLSYESDRGQTAHLRGFRSATCSSDFENRVNTRVVIKCYGDPVTKFTSATELLCALRDAIAAHIIHVYNHLGIFHSVPYPLNLWHKYEGHDAAGLKLGFLAVDSIPYSIASRWPEACVNVLYGFRAFLRSIIREKIRITHEKPANATAILKSLRSSAEDHYAHVLRLFDDGIAALEKAEAEDTATRCVTPAPLIPAVPSMRPSTERILVHLRLGQILAALDHFSVPAILHL</sequence>
<protein>
    <recommendedName>
        <fullName evidence="1">Fungal-type protein kinase domain-containing protein</fullName>
    </recommendedName>
</protein>
<proteinExistence type="predicted"/>
<dbReference type="PANTHER" id="PTHR38248">
    <property type="entry name" value="FUNK1 6"/>
    <property type="match status" value="1"/>
</dbReference>
<dbReference type="OrthoDB" id="5584477at2759"/>
<comment type="caution">
    <text evidence="2">The sequence shown here is derived from an EMBL/GenBank/DDBJ whole genome shotgun (WGS) entry which is preliminary data.</text>
</comment>
<dbReference type="EMBL" id="JANBPK010000849">
    <property type="protein sequence ID" value="KAJ2930116.1"/>
    <property type="molecule type" value="Genomic_DNA"/>
</dbReference>